<proteinExistence type="predicted"/>
<sequence>LAEKLKRLRGQRRMMATCARVSEGGLYLHVVTLETDFGSGLAKGVTGIEGEPQVVVAVQAWKSKTGPENPEQCTHLLAD</sequence>
<name>A0A0B7BL75_9EUPU</name>
<evidence type="ECO:0000313" key="1">
    <source>
        <dbReference type="EMBL" id="CEK93703.1"/>
    </source>
</evidence>
<dbReference type="EMBL" id="HACG01046838">
    <property type="protein sequence ID" value="CEK93703.1"/>
    <property type="molecule type" value="Transcribed_RNA"/>
</dbReference>
<reference evidence="1" key="1">
    <citation type="submission" date="2014-12" db="EMBL/GenBank/DDBJ databases">
        <title>Insight into the proteome of Arion vulgaris.</title>
        <authorList>
            <person name="Aradska J."/>
            <person name="Bulat T."/>
            <person name="Smidak R."/>
            <person name="Sarate P."/>
            <person name="Gangsoo J."/>
            <person name="Sialana F."/>
            <person name="Bilban M."/>
            <person name="Lubec G."/>
        </authorList>
    </citation>
    <scope>NUCLEOTIDE SEQUENCE</scope>
    <source>
        <tissue evidence="1">Skin</tissue>
    </source>
</reference>
<protein>
    <submittedName>
        <fullName evidence="1">Uncharacterized protein</fullName>
    </submittedName>
</protein>
<dbReference type="AlphaFoldDB" id="A0A0B7BL75"/>
<organism evidence="1">
    <name type="scientific">Arion vulgaris</name>
    <dbReference type="NCBI Taxonomy" id="1028688"/>
    <lineage>
        <taxon>Eukaryota</taxon>
        <taxon>Metazoa</taxon>
        <taxon>Spiralia</taxon>
        <taxon>Lophotrochozoa</taxon>
        <taxon>Mollusca</taxon>
        <taxon>Gastropoda</taxon>
        <taxon>Heterobranchia</taxon>
        <taxon>Euthyneura</taxon>
        <taxon>Panpulmonata</taxon>
        <taxon>Eupulmonata</taxon>
        <taxon>Stylommatophora</taxon>
        <taxon>Helicina</taxon>
        <taxon>Arionoidea</taxon>
        <taxon>Arionidae</taxon>
        <taxon>Arion</taxon>
    </lineage>
</organism>
<gene>
    <name evidence="1" type="primary">ORF196759</name>
</gene>
<feature type="non-terminal residue" evidence="1">
    <location>
        <position position="79"/>
    </location>
</feature>
<accession>A0A0B7BL75</accession>
<feature type="non-terminal residue" evidence="1">
    <location>
        <position position="1"/>
    </location>
</feature>